<dbReference type="PANTHER" id="PTHR23117">
    <property type="entry name" value="GUANYLATE KINASE-RELATED"/>
    <property type="match status" value="1"/>
</dbReference>
<accession>A0ABR4F4N4</accession>
<name>A0ABR4F4N4_9PEZI</name>
<dbReference type="EC" id="2.7.4.8" evidence="2"/>
<keyword evidence="6" id="KW-0067">ATP-binding</keyword>
<sequence>MTSTPLRDLRPIVISGPSGVGKGTLIDMISAARPGTFGLTISHTTRKPRNGEVEGVNYYYVSPSDFSLLVSQDAFAEHASFSGHSYGTSKQAIADQAAKGLVAILDIEMEGVKQMKASLGAQARYVFIKPPSFEALEARLRSRGTENEEQIQKRLAQARVELEFADTPGVHDLVIVNDDLDKAFRELEAFIFRPAS</sequence>
<evidence type="ECO:0000256" key="4">
    <source>
        <dbReference type="ARBA" id="ARBA00022741"/>
    </source>
</evidence>
<evidence type="ECO:0000256" key="3">
    <source>
        <dbReference type="ARBA" id="ARBA00022679"/>
    </source>
</evidence>
<dbReference type="EMBL" id="JBAWTH010000012">
    <property type="protein sequence ID" value="KAL2289656.1"/>
    <property type="molecule type" value="Genomic_DNA"/>
</dbReference>
<comment type="similarity">
    <text evidence="1">Belongs to the guanylate kinase family.</text>
</comment>
<keyword evidence="9" id="KW-1185">Reference proteome</keyword>
<keyword evidence="5" id="KW-0418">Kinase</keyword>
<dbReference type="Gene3D" id="3.40.50.300">
    <property type="entry name" value="P-loop containing nucleotide triphosphate hydrolases"/>
    <property type="match status" value="1"/>
</dbReference>
<reference evidence="8 9" key="1">
    <citation type="submission" date="2024-03" db="EMBL/GenBank/DDBJ databases">
        <title>A high-quality draft genome sequence of Diaporthe vaccinii, a causative agent of upright dieback and viscid rot disease in cranberry plants.</title>
        <authorList>
            <person name="Sarrasin M."/>
            <person name="Lang B.F."/>
            <person name="Burger G."/>
        </authorList>
    </citation>
    <scope>NUCLEOTIDE SEQUENCE [LARGE SCALE GENOMIC DNA]</scope>
    <source>
        <strain evidence="8 9">IS7</strain>
    </source>
</reference>
<evidence type="ECO:0000256" key="6">
    <source>
        <dbReference type="ARBA" id="ARBA00022840"/>
    </source>
</evidence>
<gene>
    <name evidence="8" type="ORF">FJTKL_01894</name>
</gene>
<evidence type="ECO:0000256" key="1">
    <source>
        <dbReference type="ARBA" id="ARBA00005790"/>
    </source>
</evidence>
<dbReference type="CDD" id="cd00071">
    <property type="entry name" value="GMPK"/>
    <property type="match status" value="1"/>
</dbReference>
<evidence type="ECO:0000313" key="9">
    <source>
        <dbReference type="Proteomes" id="UP001600888"/>
    </source>
</evidence>
<dbReference type="InterPro" id="IPR008144">
    <property type="entry name" value="Guanylate_kin-like_dom"/>
</dbReference>
<dbReference type="InterPro" id="IPR020590">
    <property type="entry name" value="Guanylate_kinase_CS"/>
</dbReference>
<evidence type="ECO:0000256" key="2">
    <source>
        <dbReference type="ARBA" id="ARBA00012961"/>
    </source>
</evidence>
<dbReference type="NCBIfam" id="TIGR03263">
    <property type="entry name" value="guanyl_kin"/>
    <property type="match status" value="1"/>
</dbReference>
<dbReference type="PROSITE" id="PS50052">
    <property type="entry name" value="GUANYLATE_KINASE_2"/>
    <property type="match status" value="1"/>
</dbReference>
<evidence type="ECO:0000256" key="5">
    <source>
        <dbReference type="ARBA" id="ARBA00022777"/>
    </source>
</evidence>
<evidence type="ECO:0000313" key="8">
    <source>
        <dbReference type="EMBL" id="KAL2289654.1"/>
    </source>
</evidence>
<proteinExistence type="inferred from homology"/>
<organism evidence="8 9">
    <name type="scientific">Diaporthe vaccinii</name>
    <dbReference type="NCBI Taxonomy" id="105482"/>
    <lineage>
        <taxon>Eukaryota</taxon>
        <taxon>Fungi</taxon>
        <taxon>Dikarya</taxon>
        <taxon>Ascomycota</taxon>
        <taxon>Pezizomycotina</taxon>
        <taxon>Sordariomycetes</taxon>
        <taxon>Sordariomycetidae</taxon>
        <taxon>Diaporthales</taxon>
        <taxon>Diaporthaceae</taxon>
        <taxon>Diaporthe</taxon>
        <taxon>Diaporthe eres species complex</taxon>
    </lineage>
</organism>
<keyword evidence="3" id="KW-0808">Transferase</keyword>
<dbReference type="Pfam" id="PF00625">
    <property type="entry name" value="Guanylate_kin"/>
    <property type="match status" value="1"/>
</dbReference>
<dbReference type="PROSITE" id="PS00856">
    <property type="entry name" value="GUANYLATE_KINASE_1"/>
    <property type="match status" value="1"/>
</dbReference>
<keyword evidence="4" id="KW-0547">Nucleotide-binding</keyword>
<comment type="caution">
    <text evidence="8">The sequence shown here is derived from an EMBL/GenBank/DDBJ whole genome shotgun (WGS) entry which is preliminary data.</text>
</comment>
<dbReference type="EMBL" id="JBAWTH010000012">
    <property type="protein sequence ID" value="KAL2289654.1"/>
    <property type="molecule type" value="Genomic_DNA"/>
</dbReference>
<protein>
    <recommendedName>
        <fullName evidence="2">guanylate kinase</fullName>
        <ecNumber evidence="2">2.7.4.8</ecNumber>
    </recommendedName>
</protein>
<dbReference type="EMBL" id="JBAWTH010000012">
    <property type="protein sequence ID" value="KAL2289655.1"/>
    <property type="molecule type" value="Genomic_DNA"/>
</dbReference>
<dbReference type="InterPro" id="IPR017665">
    <property type="entry name" value="Guanylate_kinase"/>
</dbReference>
<dbReference type="PANTHER" id="PTHR23117:SF13">
    <property type="entry name" value="GUANYLATE KINASE"/>
    <property type="match status" value="1"/>
</dbReference>
<feature type="domain" description="Guanylate kinase-like" evidence="7">
    <location>
        <begin position="9"/>
        <end position="192"/>
    </location>
</feature>
<evidence type="ECO:0000259" key="7">
    <source>
        <dbReference type="PROSITE" id="PS50052"/>
    </source>
</evidence>
<dbReference type="Proteomes" id="UP001600888">
    <property type="component" value="Unassembled WGS sequence"/>
</dbReference>
<dbReference type="SMART" id="SM00072">
    <property type="entry name" value="GuKc"/>
    <property type="match status" value="1"/>
</dbReference>
<dbReference type="InterPro" id="IPR008145">
    <property type="entry name" value="GK/Ca_channel_bsu"/>
</dbReference>
<dbReference type="InterPro" id="IPR027417">
    <property type="entry name" value="P-loop_NTPase"/>
</dbReference>
<dbReference type="SUPFAM" id="SSF52540">
    <property type="entry name" value="P-loop containing nucleoside triphosphate hydrolases"/>
    <property type="match status" value="1"/>
</dbReference>